<evidence type="ECO:0000313" key="13">
    <source>
        <dbReference type="Proteomes" id="UP000177040"/>
    </source>
</evidence>
<evidence type="ECO:0000259" key="10">
    <source>
        <dbReference type="Pfam" id="PF01272"/>
    </source>
</evidence>
<sequence>MSAPQYMSLEKLSALRAESTEIKSVKIPLIARRIDEARQMGDLSENAEYHAAREEMSWARARFEELSFILENAIVIEEAQNTAKKGATVQLGSTIIVSINNKEKTYMIVGAQEADPGAGKISNESPLGQAFLGKAKGDPVEVKVPSGMQVYTITEIK</sequence>
<evidence type="ECO:0000256" key="6">
    <source>
        <dbReference type="ARBA" id="ARBA00024916"/>
    </source>
</evidence>
<dbReference type="Pfam" id="PF01272">
    <property type="entry name" value="GreA_GreB"/>
    <property type="match status" value="1"/>
</dbReference>
<evidence type="ECO:0000256" key="5">
    <source>
        <dbReference type="ARBA" id="ARBA00023163"/>
    </source>
</evidence>
<comment type="caution">
    <text evidence="12">The sequence shown here is derived from an EMBL/GenBank/DDBJ whole genome shotgun (WGS) entry which is preliminary data.</text>
</comment>
<dbReference type="GO" id="GO:0070063">
    <property type="term" value="F:RNA polymerase binding"/>
    <property type="evidence" value="ECO:0007669"/>
    <property type="project" value="InterPro"/>
</dbReference>
<name>A0A1F6N3H5_9BACT</name>
<reference evidence="12 13" key="1">
    <citation type="journal article" date="2016" name="Nat. Commun.">
        <title>Thousands of microbial genomes shed light on interconnected biogeochemical processes in an aquifer system.</title>
        <authorList>
            <person name="Anantharaman K."/>
            <person name="Brown C.T."/>
            <person name="Hug L.A."/>
            <person name="Sharon I."/>
            <person name="Castelle C.J."/>
            <person name="Probst A.J."/>
            <person name="Thomas B.C."/>
            <person name="Singh A."/>
            <person name="Wilkins M.J."/>
            <person name="Karaoz U."/>
            <person name="Brodie E.L."/>
            <person name="Williams K.H."/>
            <person name="Hubbard S.S."/>
            <person name="Banfield J.F."/>
        </authorList>
    </citation>
    <scope>NUCLEOTIDE SEQUENCE [LARGE SCALE GENOMIC DNA]</scope>
</reference>
<dbReference type="Pfam" id="PF03449">
    <property type="entry name" value="GreA_GreB_N"/>
    <property type="match status" value="1"/>
</dbReference>
<dbReference type="EMBL" id="MFQH01000015">
    <property type="protein sequence ID" value="OGH78260.1"/>
    <property type="molecule type" value="Genomic_DNA"/>
</dbReference>
<keyword evidence="4 8" id="KW-0238">DNA-binding</keyword>
<dbReference type="Gene3D" id="1.10.287.180">
    <property type="entry name" value="Transcription elongation factor, GreA/GreB, N-terminal domain"/>
    <property type="match status" value="1"/>
</dbReference>
<dbReference type="GO" id="GO:0003677">
    <property type="term" value="F:DNA binding"/>
    <property type="evidence" value="ECO:0007669"/>
    <property type="project" value="UniProtKB-UniRule"/>
</dbReference>
<dbReference type="FunFam" id="3.10.50.30:FF:000001">
    <property type="entry name" value="Transcription elongation factor GreA"/>
    <property type="match status" value="1"/>
</dbReference>
<dbReference type="FunFam" id="1.10.287.180:FF:000001">
    <property type="entry name" value="Transcription elongation factor GreA"/>
    <property type="match status" value="1"/>
</dbReference>
<protein>
    <recommendedName>
        <fullName evidence="2 8">Transcription elongation factor GreA</fullName>
    </recommendedName>
    <alternativeName>
        <fullName evidence="7 8">Transcript cleavage factor GreA</fullName>
    </alternativeName>
</protein>
<dbReference type="Gene3D" id="3.10.50.30">
    <property type="entry name" value="Transcription elongation factor, GreA/GreB, C-terminal domain"/>
    <property type="match status" value="1"/>
</dbReference>
<dbReference type="AlphaFoldDB" id="A0A1F6N3H5"/>
<feature type="domain" description="Transcription elongation factor GreA/GreB N-terminal" evidence="11">
    <location>
        <begin position="6"/>
        <end position="75"/>
    </location>
</feature>
<dbReference type="InterPro" id="IPR022691">
    <property type="entry name" value="Tscrpt_elong_fac_GreA/B_N"/>
</dbReference>
<dbReference type="InterPro" id="IPR006359">
    <property type="entry name" value="Tscrpt_elong_fac_GreA"/>
</dbReference>
<gene>
    <name evidence="8" type="primary">greA</name>
    <name evidence="12" type="ORF">A2983_02300</name>
</gene>
<organism evidence="12 13">
    <name type="scientific">Candidatus Magasanikbacteria bacterium RIFCSPLOWO2_01_FULL_40_15</name>
    <dbReference type="NCBI Taxonomy" id="1798686"/>
    <lineage>
        <taxon>Bacteria</taxon>
        <taxon>Candidatus Magasanikiibacteriota</taxon>
    </lineage>
</organism>
<proteinExistence type="inferred from homology"/>
<accession>A0A1F6N3H5</accession>
<dbReference type="InterPro" id="IPR023459">
    <property type="entry name" value="Tscrpt_elong_fac_GreA/B_fam"/>
</dbReference>
<dbReference type="InterPro" id="IPR036805">
    <property type="entry name" value="Tscrpt_elong_fac_GreA/B_N_sf"/>
</dbReference>
<evidence type="ECO:0000256" key="3">
    <source>
        <dbReference type="ARBA" id="ARBA00023015"/>
    </source>
</evidence>
<dbReference type="NCBIfam" id="TIGR01462">
    <property type="entry name" value="greA"/>
    <property type="match status" value="1"/>
</dbReference>
<feature type="domain" description="Transcription elongation factor GreA/GreB C-terminal" evidence="10">
    <location>
        <begin position="87"/>
        <end position="157"/>
    </location>
</feature>
<dbReference type="SUPFAM" id="SSF54534">
    <property type="entry name" value="FKBP-like"/>
    <property type="match status" value="1"/>
</dbReference>
<dbReference type="GO" id="GO:0006354">
    <property type="term" value="P:DNA-templated transcription elongation"/>
    <property type="evidence" value="ECO:0007669"/>
    <property type="project" value="TreeGrafter"/>
</dbReference>
<dbReference type="InterPro" id="IPR001437">
    <property type="entry name" value="Tscrpt_elong_fac_GreA/B_C"/>
</dbReference>
<evidence type="ECO:0000256" key="4">
    <source>
        <dbReference type="ARBA" id="ARBA00023125"/>
    </source>
</evidence>
<dbReference type="InterPro" id="IPR028624">
    <property type="entry name" value="Tscrpt_elong_fac_GreA/B"/>
</dbReference>
<dbReference type="PANTHER" id="PTHR30437">
    <property type="entry name" value="TRANSCRIPTION ELONGATION FACTOR GREA"/>
    <property type="match status" value="1"/>
</dbReference>
<dbReference type="PIRSF" id="PIRSF006092">
    <property type="entry name" value="GreA_GreB"/>
    <property type="match status" value="1"/>
</dbReference>
<evidence type="ECO:0000313" key="12">
    <source>
        <dbReference type="EMBL" id="OGH78260.1"/>
    </source>
</evidence>
<dbReference type="PANTHER" id="PTHR30437:SF4">
    <property type="entry name" value="TRANSCRIPTION ELONGATION FACTOR GREA"/>
    <property type="match status" value="1"/>
</dbReference>
<dbReference type="Proteomes" id="UP000177040">
    <property type="component" value="Unassembled WGS sequence"/>
</dbReference>
<comment type="function">
    <text evidence="6 8 9">Necessary for efficient RNA polymerase transcription elongation past template-encoded arresting sites. The arresting sites in DNA have the property of trapping a certain fraction of elongating RNA polymerases that pass through, resulting in locked ternary complexes. Cleavage of the nascent transcript by cleavage factors such as GreA or GreB allows the resumption of elongation from the new 3'terminus. GreA releases sequences of 2 to 3 nucleotides.</text>
</comment>
<evidence type="ECO:0000256" key="1">
    <source>
        <dbReference type="ARBA" id="ARBA00008213"/>
    </source>
</evidence>
<evidence type="ECO:0000256" key="9">
    <source>
        <dbReference type="RuleBase" id="RU000556"/>
    </source>
</evidence>
<dbReference type="HAMAP" id="MF_00105">
    <property type="entry name" value="GreA_GreB"/>
    <property type="match status" value="1"/>
</dbReference>
<comment type="similarity">
    <text evidence="1 8 9">Belongs to the GreA/GreB family.</text>
</comment>
<evidence type="ECO:0000256" key="2">
    <source>
        <dbReference type="ARBA" id="ARBA00013729"/>
    </source>
</evidence>
<evidence type="ECO:0000259" key="11">
    <source>
        <dbReference type="Pfam" id="PF03449"/>
    </source>
</evidence>
<evidence type="ECO:0000256" key="8">
    <source>
        <dbReference type="HAMAP-Rule" id="MF_00105"/>
    </source>
</evidence>
<keyword evidence="3 8" id="KW-0805">Transcription regulation</keyword>
<dbReference type="SUPFAM" id="SSF46557">
    <property type="entry name" value="GreA transcript cleavage protein, N-terminal domain"/>
    <property type="match status" value="1"/>
</dbReference>
<evidence type="ECO:0000256" key="7">
    <source>
        <dbReference type="ARBA" id="ARBA00030776"/>
    </source>
</evidence>
<keyword evidence="5 8" id="KW-0804">Transcription</keyword>
<dbReference type="InterPro" id="IPR036953">
    <property type="entry name" value="GreA/GreB_C_sf"/>
</dbReference>
<dbReference type="GO" id="GO:0032784">
    <property type="term" value="P:regulation of DNA-templated transcription elongation"/>
    <property type="evidence" value="ECO:0007669"/>
    <property type="project" value="UniProtKB-UniRule"/>
</dbReference>